<organism evidence="1 2">
    <name type="scientific">Panagrolaimus davidi</name>
    <dbReference type="NCBI Taxonomy" id="227884"/>
    <lineage>
        <taxon>Eukaryota</taxon>
        <taxon>Metazoa</taxon>
        <taxon>Ecdysozoa</taxon>
        <taxon>Nematoda</taxon>
        <taxon>Chromadorea</taxon>
        <taxon>Rhabditida</taxon>
        <taxon>Tylenchina</taxon>
        <taxon>Panagrolaimomorpha</taxon>
        <taxon>Panagrolaimoidea</taxon>
        <taxon>Panagrolaimidae</taxon>
        <taxon>Panagrolaimus</taxon>
    </lineage>
</organism>
<name>A0A914PAV3_9BILA</name>
<sequence>MRWKSLISFAEDPTTESPKNATTPTTAEADREGQICMTVESFRSASDPESFYECAPLSDQEIKEFSLEHKYLGIWKHRDCPKSFEFDEIKQRCMEKKKLRRQQAACGTDSSVPGCASPCQASNFNPQIGGICNWLTARLEIDPTSSTNFLQCAAQNSGETCGEWIRMPCTPGTSFNQALQICIPTGLQCSTQTSAPICNCRQSSIGSQCPGRSSCENKVCCQSYGQQSSVPMSTAIQAAPPLCIGSGAMPISSCTTNSCPGNYECQQSVGCCPPTAAQQPSITITLCPGSGATPVGSCSSGDTCPSGAFCNSGACCPSYNSGKTFTAVILCPSGTPAVEPCGALNYCPNGLGCFQGACCPMVCPQGQSAQGFCPSSSSCSQGNCIGGCCCSQISLPVCSNGQKAAVHCLLNSECGRGYECSNGGCCPIPFCPSGVQASSHCLMGGCRSGQVCLDNLCCPMPRCGNGNLAVRVCTMTANCGPGFECSNGGCCPLPSCPNGLTSSKRCNNGGCCCPQGQACMNGGCCQLPRCPTGNIATAMCSGGTQCGRGNECIGGGCCALPRCASGVMAVNRCQIGRGCSNGQMCENGVCCPMPVCSQNGQVAMSVCGLGNACPMGYICEGRGCCPEPMPLCPNGGRASQRCYRGSDCPAGFGCTPMGGCCLLSLEPMCPMRQNAICQCSSSNQCPSQATCNMGTCCTSAVATYNSVPGNRCQHSSQCNGYSNNCASCQQSICVCLKDSYSNGAACIQGTPIILRQARNGCDQYGSPCRFHLSAARRKPLFAPVGNVTDNPLWYNVAGERLCVINDPEIDPDSTCLPSEKCIDGKCRMKLWPGEYGCKSDLECSSRCGNTYCEQKSDKNVPQCQCRNGLLLYGRCFEKCPKGFHESGAYCMHDDEEAFWENGEAQEGLQLLLNDGQC</sequence>
<dbReference type="AlphaFoldDB" id="A0A914PAV3"/>
<dbReference type="GO" id="GO:0008061">
    <property type="term" value="F:chitin binding"/>
    <property type="evidence" value="ECO:0007669"/>
    <property type="project" value="InterPro"/>
</dbReference>
<evidence type="ECO:0000313" key="1">
    <source>
        <dbReference type="Proteomes" id="UP000887578"/>
    </source>
</evidence>
<dbReference type="WBParaSite" id="PDA_v2.g1243.t1">
    <property type="protein sequence ID" value="PDA_v2.g1243.t1"/>
    <property type="gene ID" value="PDA_v2.g1243"/>
</dbReference>
<protein>
    <submittedName>
        <fullName evidence="2">EB domain-containing protein</fullName>
    </submittedName>
</protein>
<dbReference type="InterPro" id="IPR006150">
    <property type="entry name" value="Cys_repeat_1"/>
</dbReference>
<dbReference type="InterPro" id="IPR036508">
    <property type="entry name" value="Chitin-bd_dom_sf"/>
</dbReference>
<accession>A0A914PAV3</accession>
<proteinExistence type="predicted"/>
<reference evidence="2" key="1">
    <citation type="submission" date="2022-11" db="UniProtKB">
        <authorList>
            <consortium name="WormBaseParasite"/>
        </authorList>
    </citation>
    <scope>IDENTIFICATION</scope>
</reference>
<evidence type="ECO:0000313" key="2">
    <source>
        <dbReference type="WBParaSite" id="PDA_v2.g1243.t1"/>
    </source>
</evidence>
<dbReference type="SMART" id="SM00289">
    <property type="entry name" value="WR1"/>
    <property type="match status" value="13"/>
</dbReference>
<dbReference type="SUPFAM" id="SSF57625">
    <property type="entry name" value="Invertebrate chitin-binding proteins"/>
    <property type="match status" value="1"/>
</dbReference>
<keyword evidence="1" id="KW-1185">Reference proteome</keyword>
<dbReference type="PANTHER" id="PTHR34150">
    <property type="entry name" value="PROTEIN CBG08832-RELATED"/>
    <property type="match status" value="1"/>
</dbReference>
<dbReference type="Proteomes" id="UP000887578">
    <property type="component" value="Unplaced"/>
</dbReference>
<dbReference type="PANTHER" id="PTHR34150:SF4">
    <property type="entry name" value="CHITIN BINDING DOMAIN (CHTBD2) CONTAINING"/>
    <property type="match status" value="1"/>
</dbReference>